<sequence length="536" mass="60393">MSAAERLSTPPDDGEPDSDACSTVSDTNDVSSNSDCGREALMNEQFSRPRTTLLSLPPELHYEIFKHLRTYKAGKRPICSALWPMARRNLFRAVRIWTPERLQRFASLMRPMHRTYRDPGLLRELWQSGRLIKVLNIKVQPVRPRWRSPPDSSDSDDSTAEGSVTPDVNPEIDDSTASRQVRAVLTQATRVRRLSLSGPRALEYLVPAKSGCGWLREVEQVKLKICGWRAQHPSAELVSRLRRFPCLQELQLDLSENFAPPPTPSQKTLLPVPQIHRFHLSLESSAVPTELARCVTLFTGISKLVVDINVVEDFDEAATEHDFVGLASLLQAVPASQLITLFISCPYDEDMVPDELPGLGLTIEADLARFNRLTHLSLCHNTFHRAGELFDLLAKHVPRLQYLALGHYAYVRAAKLLSFIRQKGGPGRALEEVQCDIFFGAIDSSRIPSEMQEDSSVMDGTFELAEWWDLPLWQSDFTFAQAQELVMAGQEVGVQITGDLPEATRTETARVREQAFLDERRDEFLYHDLSSLFGSE</sequence>
<dbReference type="OrthoDB" id="2736594at2759"/>
<evidence type="ECO:0000313" key="3">
    <source>
        <dbReference type="Proteomes" id="UP000777482"/>
    </source>
</evidence>
<gene>
    <name evidence="2" type="ORF">C6P46_006445</name>
</gene>
<feature type="region of interest" description="Disordered" evidence="1">
    <location>
        <begin position="1"/>
        <end position="42"/>
    </location>
</feature>
<dbReference type="AlphaFoldDB" id="A0A9P6W983"/>
<keyword evidence="3" id="KW-1185">Reference proteome</keyword>
<feature type="compositionally biased region" description="Low complexity" evidence="1">
    <location>
        <begin position="22"/>
        <end position="35"/>
    </location>
</feature>
<evidence type="ECO:0000256" key="1">
    <source>
        <dbReference type="SAM" id="MobiDB-lite"/>
    </source>
</evidence>
<protein>
    <recommendedName>
        <fullName evidence="4">F-box domain-containing protein</fullName>
    </recommendedName>
</protein>
<name>A0A9P6W983_RHOMI</name>
<organism evidence="2 3">
    <name type="scientific">Rhodotorula mucilaginosa</name>
    <name type="common">Yeast</name>
    <name type="synonym">Rhodotorula rubra</name>
    <dbReference type="NCBI Taxonomy" id="5537"/>
    <lineage>
        <taxon>Eukaryota</taxon>
        <taxon>Fungi</taxon>
        <taxon>Dikarya</taxon>
        <taxon>Basidiomycota</taxon>
        <taxon>Pucciniomycotina</taxon>
        <taxon>Microbotryomycetes</taxon>
        <taxon>Sporidiobolales</taxon>
        <taxon>Sporidiobolaceae</taxon>
        <taxon>Rhodotorula</taxon>
    </lineage>
</organism>
<reference evidence="2 3" key="1">
    <citation type="submission" date="2020-11" db="EMBL/GenBank/DDBJ databases">
        <title>Kefir isolates.</title>
        <authorList>
            <person name="Marcisauskas S."/>
            <person name="Kim Y."/>
            <person name="Blasche S."/>
        </authorList>
    </citation>
    <scope>NUCLEOTIDE SEQUENCE [LARGE SCALE GENOMIC DNA]</scope>
    <source>
        <strain evidence="2 3">KR</strain>
    </source>
</reference>
<feature type="region of interest" description="Disordered" evidence="1">
    <location>
        <begin position="143"/>
        <end position="178"/>
    </location>
</feature>
<dbReference type="Proteomes" id="UP000777482">
    <property type="component" value="Unassembled WGS sequence"/>
</dbReference>
<dbReference type="EMBL" id="PUHQ01000008">
    <property type="protein sequence ID" value="KAG0665661.1"/>
    <property type="molecule type" value="Genomic_DNA"/>
</dbReference>
<evidence type="ECO:0000313" key="2">
    <source>
        <dbReference type="EMBL" id="KAG0665661.1"/>
    </source>
</evidence>
<proteinExistence type="predicted"/>
<evidence type="ECO:0008006" key="4">
    <source>
        <dbReference type="Google" id="ProtNLM"/>
    </source>
</evidence>
<dbReference type="Gene3D" id="3.80.10.10">
    <property type="entry name" value="Ribonuclease Inhibitor"/>
    <property type="match status" value="1"/>
</dbReference>
<comment type="caution">
    <text evidence="2">The sequence shown here is derived from an EMBL/GenBank/DDBJ whole genome shotgun (WGS) entry which is preliminary data.</text>
</comment>
<dbReference type="InterPro" id="IPR032675">
    <property type="entry name" value="LRR_dom_sf"/>
</dbReference>
<accession>A0A9P6W983</accession>
<dbReference type="SUPFAM" id="SSF52047">
    <property type="entry name" value="RNI-like"/>
    <property type="match status" value="1"/>
</dbReference>